<dbReference type="EMBL" id="REGN01008415">
    <property type="protein sequence ID" value="RNA03618.1"/>
    <property type="molecule type" value="Genomic_DNA"/>
</dbReference>
<keyword evidence="2" id="KW-1185">Reference proteome</keyword>
<dbReference type="AlphaFoldDB" id="A0A3M7PY69"/>
<gene>
    <name evidence="1" type="ORF">BpHYR1_029279</name>
</gene>
<name>A0A3M7PY69_BRAPC</name>
<sequence length="91" mass="10556">MSFKEFQIEFNNSNYYLENFANALKQTSAKTKLIQIGFSFKILVSKRSVIGNPRQKTEQKNLRGLCRSSKLSNNWFAVQNVTQCFVDSFFS</sequence>
<evidence type="ECO:0000313" key="2">
    <source>
        <dbReference type="Proteomes" id="UP000276133"/>
    </source>
</evidence>
<dbReference type="Proteomes" id="UP000276133">
    <property type="component" value="Unassembled WGS sequence"/>
</dbReference>
<proteinExistence type="predicted"/>
<reference evidence="1 2" key="1">
    <citation type="journal article" date="2018" name="Sci. Rep.">
        <title>Genomic signatures of local adaptation to the degree of environmental predictability in rotifers.</title>
        <authorList>
            <person name="Franch-Gras L."/>
            <person name="Hahn C."/>
            <person name="Garcia-Roger E.M."/>
            <person name="Carmona M.J."/>
            <person name="Serra M."/>
            <person name="Gomez A."/>
        </authorList>
    </citation>
    <scope>NUCLEOTIDE SEQUENCE [LARGE SCALE GENOMIC DNA]</scope>
    <source>
        <strain evidence="1">HYR1</strain>
    </source>
</reference>
<comment type="caution">
    <text evidence="1">The sequence shown here is derived from an EMBL/GenBank/DDBJ whole genome shotgun (WGS) entry which is preliminary data.</text>
</comment>
<protein>
    <submittedName>
        <fullName evidence="1">Uncharacterized protein</fullName>
    </submittedName>
</protein>
<evidence type="ECO:0000313" key="1">
    <source>
        <dbReference type="EMBL" id="RNA03618.1"/>
    </source>
</evidence>
<organism evidence="1 2">
    <name type="scientific">Brachionus plicatilis</name>
    <name type="common">Marine rotifer</name>
    <name type="synonym">Brachionus muelleri</name>
    <dbReference type="NCBI Taxonomy" id="10195"/>
    <lineage>
        <taxon>Eukaryota</taxon>
        <taxon>Metazoa</taxon>
        <taxon>Spiralia</taxon>
        <taxon>Gnathifera</taxon>
        <taxon>Rotifera</taxon>
        <taxon>Eurotatoria</taxon>
        <taxon>Monogononta</taxon>
        <taxon>Pseudotrocha</taxon>
        <taxon>Ploima</taxon>
        <taxon>Brachionidae</taxon>
        <taxon>Brachionus</taxon>
    </lineage>
</organism>
<accession>A0A3M7PY69</accession>